<organism evidence="1 2">
    <name type="scientific">Cochliobolus sativus (strain ND90Pr / ATCC 201652)</name>
    <name type="common">Common root rot and spot blotch fungus</name>
    <name type="synonym">Bipolaris sorokiniana</name>
    <dbReference type="NCBI Taxonomy" id="665912"/>
    <lineage>
        <taxon>Eukaryota</taxon>
        <taxon>Fungi</taxon>
        <taxon>Dikarya</taxon>
        <taxon>Ascomycota</taxon>
        <taxon>Pezizomycotina</taxon>
        <taxon>Dothideomycetes</taxon>
        <taxon>Pleosporomycetidae</taxon>
        <taxon>Pleosporales</taxon>
        <taxon>Pleosporineae</taxon>
        <taxon>Pleosporaceae</taxon>
        <taxon>Bipolaris</taxon>
    </lineage>
</organism>
<evidence type="ECO:0000313" key="2">
    <source>
        <dbReference type="Proteomes" id="UP000016934"/>
    </source>
</evidence>
<dbReference type="RefSeq" id="XP_007698791.1">
    <property type="nucleotide sequence ID" value="XM_007700601.1"/>
</dbReference>
<dbReference type="HOGENOM" id="CLU_2996397_0_0_1"/>
<evidence type="ECO:0000313" key="1">
    <source>
        <dbReference type="EMBL" id="EMD65721.1"/>
    </source>
</evidence>
<dbReference type="OMA" id="VWNHEDV"/>
<keyword evidence="2" id="KW-1185">Reference proteome</keyword>
<sequence length="57" mass="6375">MSSEPDKSKITTTHKAAKAQGFHSFRAFLESYGLRVWEPDDVEEGKAILKAMGYNIS</sequence>
<dbReference type="Proteomes" id="UP000016934">
    <property type="component" value="Unassembled WGS sequence"/>
</dbReference>
<accession>M2T8Z6</accession>
<gene>
    <name evidence="1" type="ORF">COCSADRAFT_308928</name>
</gene>
<dbReference type="eggNOG" id="ENOG502TC82">
    <property type="taxonomic scope" value="Eukaryota"/>
</dbReference>
<dbReference type="AlphaFoldDB" id="M2T8Z6"/>
<protein>
    <submittedName>
        <fullName evidence="1">Uncharacterized protein</fullName>
    </submittedName>
</protein>
<name>M2T8Z6_COCSN</name>
<reference evidence="1 2" key="1">
    <citation type="journal article" date="2012" name="PLoS Pathog.">
        <title>Diverse lifestyles and strategies of plant pathogenesis encoded in the genomes of eighteen Dothideomycetes fungi.</title>
        <authorList>
            <person name="Ohm R.A."/>
            <person name="Feau N."/>
            <person name="Henrissat B."/>
            <person name="Schoch C.L."/>
            <person name="Horwitz B.A."/>
            <person name="Barry K.W."/>
            <person name="Condon B.J."/>
            <person name="Copeland A.C."/>
            <person name="Dhillon B."/>
            <person name="Glaser F."/>
            <person name="Hesse C.N."/>
            <person name="Kosti I."/>
            <person name="LaButti K."/>
            <person name="Lindquist E.A."/>
            <person name="Lucas S."/>
            <person name="Salamov A.A."/>
            <person name="Bradshaw R.E."/>
            <person name="Ciuffetti L."/>
            <person name="Hamelin R.C."/>
            <person name="Kema G.H.J."/>
            <person name="Lawrence C."/>
            <person name="Scott J.A."/>
            <person name="Spatafora J.W."/>
            <person name="Turgeon B.G."/>
            <person name="de Wit P.J.G.M."/>
            <person name="Zhong S."/>
            <person name="Goodwin S.B."/>
            <person name="Grigoriev I.V."/>
        </authorList>
    </citation>
    <scope>NUCLEOTIDE SEQUENCE [LARGE SCALE GENOMIC DNA]</scope>
    <source>
        <strain evidence="2">ND90Pr / ATCC 201652</strain>
    </source>
</reference>
<dbReference type="EMBL" id="KB445641">
    <property type="protein sequence ID" value="EMD65721.1"/>
    <property type="molecule type" value="Genomic_DNA"/>
</dbReference>
<reference evidence="2" key="2">
    <citation type="journal article" date="2013" name="PLoS Genet.">
        <title>Comparative genome structure, secondary metabolite, and effector coding capacity across Cochliobolus pathogens.</title>
        <authorList>
            <person name="Condon B.J."/>
            <person name="Leng Y."/>
            <person name="Wu D."/>
            <person name="Bushley K.E."/>
            <person name="Ohm R.A."/>
            <person name="Otillar R."/>
            <person name="Martin J."/>
            <person name="Schackwitz W."/>
            <person name="Grimwood J."/>
            <person name="MohdZainudin N."/>
            <person name="Xue C."/>
            <person name="Wang R."/>
            <person name="Manning V.A."/>
            <person name="Dhillon B."/>
            <person name="Tu Z.J."/>
            <person name="Steffenson B.J."/>
            <person name="Salamov A."/>
            <person name="Sun H."/>
            <person name="Lowry S."/>
            <person name="LaButti K."/>
            <person name="Han J."/>
            <person name="Copeland A."/>
            <person name="Lindquist E."/>
            <person name="Barry K."/>
            <person name="Schmutz J."/>
            <person name="Baker S.E."/>
            <person name="Ciuffetti L.M."/>
            <person name="Grigoriev I.V."/>
            <person name="Zhong S."/>
            <person name="Turgeon B.G."/>
        </authorList>
    </citation>
    <scope>NUCLEOTIDE SEQUENCE [LARGE SCALE GENOMIC DNA]</scope>
    <source>
        <strain evidence="2">ND90Pr / ATCC 201652</strain>
    </source>
</reference>
<dbReference type="GeneID" id="19136337"/>
<proteinExistence type="predicted"/>
<dbReference type="KEGG" id="bsc:COCSADRAFT_308928"/>
<dbReference type="OrthoDB" id="4232400at2759"/>